<dbReference type="InterPro" id="IPR021202">
    <property type="entry name" value="Rv3654c-like"/>
</dbReference>
<dbReference type="EMBL" id="JBHSIY010000009">
    <property type="protein sequence ID" value="MFC4867334.1"/>
    <property type="molecule type" value="Genomic_DNA"/>
</dbReference>
<evidence type="ECO:0000256" key="2">
    <source>
        <dbReference type="SAM" id="Phobius"/>
    </source>
</evidence>
<dbReference type="RefSeq" id="WP_386699449.1">
    <property type="nucleotide sequence ID" value="NZ_JBHSIY010000009.1"/>
</dbReference>
<evidence type="ECO:0000313" key="4">
    <source>
        <dbReference type="EMBL" id="MFC4867334.1"/>
    </source>
</evidence>
<feature type="transmembrane region" description="Helical" evidence="2">
    <location>
        <begin position="33"/>
        <end position="55"/>
    </location>
</feature>
<feature type="region of interest" description="Disordered" evidence="1">
    <location>
        <begin position="1"/>
        <end position="21"/>
    </location>
</feature>
<evidence type="ECO:0000313" key="5">
    <source>
        <dbReference type="Proteomes" id="UP001595858"/>
    </source>
</evidence>
<gene>
    <name evidence="4" type="ORF">ACFPCZ_11900</name>
</gene>
<keyword evidence="2" id="KW-0812">Transmembrane</keyword>
<dbReference type="Proteomes" id="UP001595858">
    <property type="component" value="Unassembled WGS sequence"/>
</dbReference>
<comment type="caution">
    <text evidence="4">The sequence shown here is derived from an EMBL/GenBank/DDBJ whole genome shotgun (WGS) entry which is preliminary data.</text>
</comment>
<evidence type="ECO:0000259" key="3">
    <source>
        <dbReference type="Pfam" id="PF13400"/>
    </source>
</evidence>
<keyword evidence="5" id="KW-1185">Reference proteome</keyword>
<keyword evidence="2" id="KW-1133">Transmembrane helix</keyword>
<evidence type="ECO:0000256" key="1">
    <source>
        <dbReference type="SAM" id="MobiDB-lite"/>
    </source>
</evidence>
<accession>A0ABV9SLW9</accession>
<feature type="domain" description="Putative Flp pilus-assembly TadG-like N-terminal" evidence="3">
    <location>
        <begin position="29"/>
        <end position="74"/>
    </location>
</feature>
<dbReference type="Pfam" id="PF13400">
    <property type="entry name" value="Tad"/>
    <property type="match status" value="1"/>
</dbReference>
<proteinExistence type="predicted"/>
<dbReference type="InterPro" id="IPR028087">
    <property type="entry name" value="Tad_N"/>
</dbReference>
<reference evidence="5" key="1">
    <citation type="journal article" date="2019" name="Int. J. Syst. Evol. Microbiol.">
        <title>The Global Catalogue of Microorganisms (GCM) 10K type strain sequencing project: providing services to taxonomists for standard genome sequencing and annotation.</title>
        <authorList>
            <consortium name="The Broad Institute Genomics Platform"/>
            <consortium name="The Broad Institute Genome Sequencing Center for Infectious Disease"/>
            <person name="Wu L."/>
            <person name="Ma J."/>
        </authorList>
    </citation>
    <scope>NUCLEOTIDE SEQUENCE [LARGE SCALE GENOMIC DNA]</scope>
    <source>
        <strain evidence="5">CGMCC 4.7304</strain>
    </source>
</reference>
<sequence>MAGGAARAHSPVCGGSVPAQTARSGDDAGSATVWVLALCGAVLFVAAAIVLVAGVRVDRHRAATAADLAALAGAERLAEGERPSCAAARATAEANGAELTRCRSAADLSLYVSTRVPARLWPGSVTAHARAGPHRSPWALHTPSG</sequence>
<organism evidence="4 5">
    <name type="scientific">Streptomonospora arabica</name>
    <dbReference type="NCBI Taxonomy" id="412417"/>
    <lineage>
        <taxon>Bacteria</taxon>
        <taxon>Bacillati</taxon>
        <taxon>Actinomycetota</taxon>
        <taxon>Actinomycetes</taxon>
        <taxon>Streptosporangiales</taxon>
        <taxon>Nocardiopsidaceae</taxon>
        <taxon>Streptomonospora</taxon>
    </lineage>
</organism>
<dbReference type="NCBIfam" id="TIGR03816">
    <property type="entry name" value="tadE_like_DECH"/>
    <property type="match status" value="1"/>
</dbReference>
<keyword evidence="2" id="KW-0472">Membrane</keyword>
<protein>
    <submittedName>
        <fullName evidence="4">Rv3654c family TadE-like protein</fullName>
    </submittedName>
</protein>
<name>A0ABV9SLW9_9ACTN</name>